<dbReference type="EMBL" id="JABFTP020000103">
    <property type="protein sequence ID" value="KAL3277745.1"/>
    <property type="molecule type" value="Genomic_DNA"/>
</dbReference>
<keyword evidence="6" id="KW-1185">Reference proteome</keyword>
<comment type="subcellular location">
    <subcellularLocation>
        <location evidence="1">Nucleus</location>
    </subcellularLocation>
</comment>
<sequence>MSGSSNFADNSAVGGFFNTSNEVGGSPGKGQSGQRPLNVLPVVVKQIKECPDEEFTLFGMAAHILCFVGILVRYEVKSTKAIYTIQDHTGSIRAMLWLQNNEDNDQKLPAVKENAYVQLFGTLKTQEDEKNNSTANVSTRLECERIANQPADTSLAVRKNNPGTELSNSMHFLENSVPKNGLTPMQVQVHEILRRTNSISGTSKSALLSHFHQNKTVEVM</sequence>
<evidence type="ECO:0000256" key="1">
    <source>
        <dbReference type="ARBA" id="ARBA00004123"/>
    </source>
</evidence>
<dbReference type="PANTHER" id="PTHR13989:SF16">
    <property type="entry name" value="REPLICATION PROTEIN A2"/>
    <property type="match status" value="1"/>
</dbReference>
<dbReference type="AlphaFoldDB" id="A0ABD2NH63"/>
<keyword evidence="3" id="KW-0539">Nucleus</keyword>
<dbReference type="GO" id="GO:0003677">
    <property type="term" value="F:DNA binding"/>
    <property type="evidence" value="ECO:0007669"/>
    <property type="project" value="UniProtKB-KW"/>
</dbReference>
<dbReference type="SUPFAM" id="SSF50249">
    <property type="entry name" value="Nucleic acid-binding proteins"/>
    <property type="match status" value="1"/>
</dbReference>
<dbReference type="InterPro" id="IPR004365">
    <property type="entry name" value="NA-bd_OB_tRNA"/>
</dbReference>
<organism evidence="5 6">
    <name type="scientific">Cryptolaemus montrouzieri</name>
    <dbReference type="NCBI Taxonomy" id="559131"/>
    <lineage>
        <taxon>Eukaryota</taxon>
        <taxon>Metazoa</taxon>
        <taxon>Ecdysozoa</taxon>
        <taxon>Arthropoda</taxon>
        <taxon>Hexapoda</taxon>
        <taxon>Insecta</taxon>
        <taxon>Pterygota</taxon>
        <taxon>Neoptera</taxon>
        <taxon>Endopterygota</taxon>
        <taxon>Coleoptera</taxon>
        <taxon>Polyphaga</taxon>
        <taxon>Cucujiformia</taxon>
        <taxon>Coccinelloidea</taxon>
        <taxon>Coccinellidae</taxon>
        <taxon>Scymninae</taxon>
        <taxon>Scymnini</taxon>
        <taxon>Cryptolaemus</taxon>
    </lineage>
</organism>
<feature type="domain" description="OB" evidence="4">
    <location>
        <begin position="68"/>
        <end position="127"/>
    </location>
</feature>
<evidence type="ECO:0000256" key="2">
    <source>
        <dbReference type="ARBA" id="ARBA00023125"/>
    </source>
</evidence>
<dbReference type="InterPro" id="IPR040260">
    <property type="entry name" value="RFA2-like"/>
</dbReference>
<dbReference type="PANTHER" id="PTHR13989">
    <property type="entry name" value="REPLICATION PROTEIN A-RELATED"/>
    <property type="match status" value="1"/>
</dbReference>
<evidence type="ECO:0000259" key="4">
    <source>
        <dbReference type="Pfam" id="PF01336"/>
    </source>
</evidence>
<accession>A0ABD2NH63</accession>
<dbReference type="GO" id="GO:0005634">
    <property type="term" value="C:nucleus"/>
    <property type="evidence" value="ECO:0007669"/>
    <property type="project" value="UniProtKB-SubCell"/>
</dbReference>
<evidence type="ECO:0000313" key="5">
    <source>
        <dbReference type="EMBL" id="KAL3277745.1"/>
    </source>
</evidence>
<name>A0ABD2NH63_9CUCU</name>
<protein>
    <recommendedName>
        <fullName evidence="4">OB domain-containing protein</fullName>
    </recommendedName>
</protein>
<evidence type="ECO:0000256" key="3">
    <source>
        <dbReference type="ARBA" id="ARBA00023242"/>
    </source>
</evidence>
<gene>
    <name evidence="5" type="ORF">HHI36_013085</name>
</gene>
<dbReference type="Gene3D" id="2.40.50.140">
    <property type="entry name" value="Nucleic acid-binding proteins"/>
    <property type="match status" value="1"/>
</dbReference>
<dbReference type="Proteomes" id="UP001516400">
    <property type="component" value="Unassembled WGS sequence"/>
</dbReference>
<comment type="caution">
    <text evidence="5">The sequence shown here is derived from an EMBL/GenBank/DDBJ whole genome shotgun (WGS) entry which is preliminary data.</text>
</comment>
<reference evidence="5 6" key="1">
    <citation type="journal article" date="2021" name="BMC Biol.">
        <title>Horizontally acquired antibacterial genes associated with adaptive radiation of ladybird beetles.</title>
        <authorList>
            <person name="Li H.S."/>
            <person name="Tang X.F."/>
            <person name="Huang Y.H."/>
            <person name="Xu Z.Y."/>
            <person name="Chen M.L."/>
            <person name="Du X.Y."/>
            <person name="Qiu B.Y."/>
            <person name="Chen P.T."/>
            <person name="Zhang W."/>
            <person name="Slipinski A."/>
            <person name="Escalona H.E."/>
            <person name="Waterhouse R.M."/>
            <person name="Zwick A."/>
            <person name="Pang H."/>
        </authorList>
    </citation>
    <scope>NUCLEOTIDE SEQUENCE [LARGE SCALE GENOMIC DNA]</scope>
    <source>
        <strain evidence="5">SYSU2018</strain>
    </source>
</reference>
<evidence type="ECO:0000313" key="6">
    <source>
        <dbReference type="Proteomes" id="UP001516400"/>
    </source>
</evidence>
<proteinExistence type="predicted"/>
<keyword evidence="2" id="KW-0238">DNA-binding</keyword>
<dbReference type="Pfam" id="PF01336">
    <property type="entry name" value="tRNA_anti-codon"/>
    <property type="match status" value="1"/>
</dbReference>
<dbReference type="InterPro" id="IPR012340">
    <property type="entry name" value="NA-bd_OB-fold"/>
</dbReference>